<comment type="caution">
    <text evidence="7">The sequence shown here is derived from an EMBL/GenBank/DDBJ whole genome shotgun (WGS) entry which is preliminary data.</text>
</comment>
<dbReference type="GO" id="GO:0005886">
    <property type="term" value="C:plasma membrane"/>
    <property type="evidence" value="ECO:0007669"/>
    <property type="project" value="UniProtKB-SubCell"/>
</dbReference>
<keyword evidence="3 5" id="KW-1133">Transmembrane helix</keyword>
<comment type="similarity">
    <text evidence="5">Belongs to the binding-protein-dependent transport system permease family.</text>
</comment>
<feature type="transmembrane region" description="Helical" evidence="5">
    <location>
        <begin position="173"/>
        <end position="199"/>
    </location>
</feature>
<dbReference type="InterPro" id="IPR035906">
    <property type="entry name" value="MetI-like_sf"/>
</dbReference>
<evidence type="ECO:0000256" key="1">
    <source>
        <dbReference type="ARBA" id="ARBA00004141"/>
    </source>
</evidence>
<dbReference type="GO" id="GO:0055085">
    <property type="term" value="P:transmembrane transport"/>
    <property type="evidence" value="ECO:0007669"/>
    <property type="project" value="InterPro"/>
</dbReference>
<dbReference type="AlphaFoldDB" id="A0A6B1DPW8"/>
<keyword evidence="2 5" id="KW-0812">Transmembrane</keyword>
<evidence type="ECO:0000256" key="5">
    <source>
        <dbReference type="RuleBase" id="RU363032"/>
    </source>
</evidence>
<organism evidence="7">
    <name type="scientific">Caldilineaceae bacterium SB0662_bin_9</name>
    <dbReference type="NCBI Taxonomy" id="2605258"/>
    <lineage>
        <taxon>Bacteria</taxon>
        <taxon>Bacillati</taxon>
        <taxon>Chloroflexota</taxon>
        <taxon>Caldilineae</taxon>
        <taxon>Caldilineales</taxon>
        <taxon>Caldilineaceae</taxon>
    </lineage>
</organism>
<comment type="subcellular location">
    <subcellularLocation>
        <location evidence="5">Cell membrane</location>
        <topology evidence="5">Multi-pass membrane protein</topology>
    </subcellularLocation>
    <subcellularLocation>
        <location evidence="1">Membrane</location>
        <topology evidence="1">Multi-pass membrane protein</topology>
    </subcellularLocation>
</comment>
<name>A0A6B1DPW8_9CHLR</name>
<dbReference type="InterPro" id="IPR000515">
    <property type="entry name" value="MetI-like"/>
</dbReference>
<proteinExistence type="inferred from homology"/>
<evidence type="ECO:0000256" key="4">
    <source>
        <dbReference type="ARBA" id="ARBA00023136"/>
    </source>
</evidence>
<protein>
    <submittedName>
        <fullName evidence="7">ABC transporter permease</fullName>
    </submittedName>
</protein>
<dbReference type="PANTHER" id="PTHR43839">
    <property type="entry name" value="OPPC IN A BINDING PROTEIN-DEPENDENT TRANSPORT SYSTEM"/>
    <property type="match status" value="1"/>
</dbReference>
<dbReference type="PROSITE" id="PS50928">
    <property type="entry name" value="ABC_TM1"/>
    <property type="match status" value="1"/>
</dbReference>
<feature type="transmembrane region" description="Helical" evidence="5">
    <location>
        <begin position="343"/>
        <end position="366"/>
    </location>
</feature>
<dbReference type="Gene3D" id="1.10.3720.10">
    <property type="entry name" value="MetI-like"/>
    <property type="match status" value="1"/>
</dbReference>
<gene>
    <name evidence="7" type="ORF">F4Y08_00585</name>
</gene>
<feature type="transmembrane region" description="Helical" evidence="5">
    <location>
        <begin position="39"/>
        <end position="61"/>
    </location>
</feature>
<dbReference type="PANTHER" id="PTHR43839:SF3">
    <property type="entry name" value="OLIGOPEPTIDE ABC TRANSPORTER, PERMEASE PROTEIN"/>
    <property type="match status" value="1"/>
</dbReference>
<reference evidence="7" key="1">
    <citation type="submission" date="2019-09" db="EMBL/GenBank/DDBJ databases">
        <title>Characterisation of the sponge microbiome using genome-centric metagenomics.</title>
        <authorList>
            <person name="Engelberts J.P."/>
            <person name="Robbins S.J."/>
            <person name="De Goeij J.M."/>
            <person name="Aranda M."/>
            <person name="Bell S.C."/>
            <person name="Webster N.S."/>
        </authorList>
    </citation>
    <scope>NUCLEOTIDE SEQUENCE</scope>
    <source>
        <strain evidence="7">SB0662_bin_9</strain>
    </source>
</reference>
<evidence type="ECO:0000259" key="6">
    <source>
        <dbReference type="PROSITE" id="PS50928"/>
    </source>
</evidence>
<dbReference type="SUPFAM" id="SSF161098">
    <property type="entry name" value="MetI-like"/>
    <property type="match status" value="1"/>
</dbReference>
<dbReference type="InterPro" id="IPR025966">
    <property type="entry name" value="OppC_N"/>
</dbReference>
<feature type="transmembrane region" description="Helical" evidence="5">
    <location>
        <begin position="237"/>
        <end position="259"/>
    </location>
</feature>
<feature type="transmembrane region" description="Helical" evidence="5">
    <location>
        <begin position="211"/>
        <end position="231"/>
    </location>
</feature>
<keyword evidence="4 5" id="KW-0472">Membrane</keyword>
<feature type="transmembrane region" description="Helical" evidence="5">
    <location>
        <begin position="294"/>
        <end position="323"/>
    </location>
</feature>
<accession>A0A6B1DPW8</accession>
<evidence type="ECO:0000256" key="2">
    <source>
        <dbReference type="ARBA" id="ARBA00022692"/>
    </source>
</evidence>
<dbReference type="CDD" id="cd06261">
    <property type="entry name" value="TM_PBP2"/>
    <property type="match status" value="1"/>
</dbReference>
<dbReference type="Pfam" id="PF00528">
    <property type="entry name" value="BPD_transp_1"/>
    <property type="match status" value="1"/>
</dbReference>
<evidence type="ECO:0000313" key="7">
    <source>
        <dbReference type="EMBL" id="MYD88826.1"/>
    </source>
</evidence>
<keyword evidence="5" id="KW-0813">Transport</keyword>
<evidence type="ECO:0000256" key="3">
    <source>
        <dbReference type="ARBA" id="ARBA00022989"/>
    </source>
</evidence>
<sequence length="378" mass="42544">MTASTVAQAATRRETTAQERFFMASQAQLMWRKFVRHRLAIVGGCILMVMYVSAMVCEFIAPYDLHRRNSDYIYAPPQLLRFMHPEDGFTLRPFVYGYTQERNPETFALDFAVDREQIFPLRFLNRGDEVKFWGLFTTDRHLLGVEEPGYVFLLGTDKLGRDIFSRIFYGARISLTIGLVGVAISFVLGCLFGGVSGYFGGVSDTIIQRLVEFLLVIPTIPLWMALAAAIPREMPQLQVYFLVTIIISLVAWSGLARVVRGKIISLREEDYVLAARIAGETDMKIIRTHMLPGFMSYLIVNMTLAIPGMVLAETALSFLNLGIRPPLVSWGTLLTEAQQVQVVISYPWLLYPGLVLVITLVAFNFLGDGLRDAADPYK</sequence>
<dbReference type="Pfam" id="PF12911">
    <property type="entry name" value="OppC_N"/>
    <property type="match status" value="1"/>
</dbReference>
<dbReference type="EMBL" id="VXPY01000007">
    <property type="protein sequence ID" value="MYD88826.1"/>
    <property type="molecule type" value="Genomic_DNA"/>
</dbReference>
<feature type="domain" description="ABC transmembrane type-1" evidence="6">
    <location>
        <begin position="171"/>
        <end position="367"/>
    </location>
</feature>